<dbReference type="PANTHER" id="PTHR43798">
    <property type="entry name" value="MONOACYLGLYCEROL LIPASE"/>
    <property type="match status" value="1"/>
</dbReference>
<organism evidence="4 5">
    <name type="scientific">Flavobacterium cerinum</name>
    <dbReference type="NCBI Taxonomy" id="2502784"/>
    <lineage>
        <taxon>Bacteria</taxon>
        <taxon>Pseudomonadati</taxon>
        <taxon>Bacteroidota</taxon>
        <taxon>Flavobacteriia</taxon>
        <taxon>Flavobacteriales</taxon>
        <taxon>Flavobacteriaceae</taxon>
        <taxon>Flavobacterium</taxon>
    </lineage>
</organism>
<name>A0A3S3Q946_9FLAO</name>
<proteinExistence type="predicted"/>
<dbReference type="InterPro" id="IPR000073">
    <property type="entry name" value="AB_hydrolase_1"/>
</dbReference>
<evidence type="ECO:0000313" key="4">
    <source>
        <dbReference type="EMBL" id="RWX00479.1"/>
    </source>
</evidence>
<dbReference type="InterPro" id="IPR029058">
    <property type="entry name" value="AB_hydrolase_fold"/>
</dbReference>
<keyword evidence="2" id="KW-0732">Signal</keyword>
<gene>
    <name evidence="4" type="ORF">EPI11_09395</name>
</gene>
<dbReference type="RefSeq" id="WP_128389708.1">
    <property type="nucleotide sequence ID" value="NZ_SBII01000005.1"/>
</dbReference>
<comment type="caution">
    <text evidence="4">The sequence shown here is derived from an EMBL/GenBank/DDBJ whole genome shotgun (WGS) entry which is preliminary data.</text>
</comment>
<dbReference type="GO" id="GO:0016787">
    <property type="term" value="F:hydrolase activity"/>
    <property type="evidence" value="ECO:0007669"/>
    <property type="project" value="UniProtKB-KW"/>
</dbReference>
<dbReference type="OrthoDB" id="7172093at2"/>
<dbReference type="AlphaFoldDB" id="A0A3S3Q946"/>
<evidence type="ECO:0000256" key="2">
    <source>
        <dbReference type="SAM" id="SignalP"/>
    </source>
</evidence>
<keyword evidence="5" id="KW-1185">Reference proteome</keyword>
<accession>A0A3S3Q946</accession>
<dbReference type="SUPFAM" id="SSF53474">
    <property type="entry name" value="alpha/beta-Hydrolases"/>
    <property type="match status" value="1"/>
</dbReference>
<dbReference type="EMBL" id="SBII01000005">
    <property type="protein sequence ID" value="RWX00479.1"/>
    <property type="molecule type" value="Genomic_DNA"/>
</dbReference>
<keyword evidence="1 4" id="KW-0378">Hydrolase</keyword>
<sequence>MKTIVSITLVLLCLFSHPVHGQKAFNVVVKGKGTPVLLFPGFGCSAQVWDNVVEELSRNHELHLFTFAGFGNAAPIEMPWFTTIKDQIAIYVKENKLEKTNLVGHSLGGTLALWLASSHTDMFKKVIVIDGLPSTAAVMIPGYTGEKIPFDNPQSTKMLEMDDKTFQEMIAQQAAFMSKSPEGQKSIVAMMKNSDRKTYVYGYIEMLNLDLRNEIAKITVPVTVLAATFPDRAIVEKTYKAQFEKLPNVVIKYADQSAHFVMYDQPEWFLTNLLENID</sequence>
<feature type="signal peptide" evidence="2">
    <location>
        <begin position="1"/>
        <end position="21"/>
    </location>
</feature>
<evidence type="ECO:0000259" key="3">
    <source>
        <dbReference type="Pfam" id="PF00561"/>
    </source>
</evidence>
<reference evidence="4 5" key="1">
    <citation type="submission" date="2019-01" db="EMBL/GenBank/DDBJ databases">
        <title>Flavobacterium sp. nov.,isolated from freshwater.</title>
        <authorList>
            <person name="Zhang R."/>
            <person name="Du Z.-J."/>
        </authorList>
    </citation>
    <scope>NUCLEOTIDE SEQUENCE [LARGE SCALE GENOMIC DNA]</scope>
    <source>
        <strain evidence="4 5">1E403</strain>
    </source>
</reference>
<feature type="domain" description="AB hydrolase-1" evidence="3">
    <location>
        <begin position="35"/>
        <end position="136"/>
    </location>
</feature>
<evidence type="ECO:0000256" key="1">
    <source>
        <dbReference type="ARBA" id="ARBA00022801"/>
    </source>
</evidence>
<evidence type="ECO:0000313" key="5">
    <source>
        <dbReference type="Proteomes" id="UP000287527"/>
    </source>
</evidence>
<dbReference type="Gene3D" id="3.40.50.1820">
    <property type="entry name" value="alpha/beta hydrolase"/>
    <property type="match status" value="1"/>
</dbReference>
<dbReference type="Proteomes" id="UP000287527">
    <property type="component" value="Unassembled WGS sequence"/>
</dbReference>
<dbReference type="InterPro" id="IPR050266">
    <property type="entry name" value="AB_hydrolase_sf"/>
</dbReference>
<dbReference type="GO" id="GO:0016020">
    <property type="term" value="C:membrane"/>
    <property type="evidence" value="ECO:0007669"/>
    <property type="project" value="TreeGrafter"/>
</dbReference>
<dbReference type="PANTHER" id="PTHR43798:SF31">
    <property type="entry name" value="AB HYDROLASE SUPERFAMILY PROTEIN YCLE"/>
    <property type="match status" value="1"/>
</dbReference>
<feature type="chain" id="PRO_5018600761" evidence="2">
    <location>
        <begin position="22"/>
        <end position="278"/>
    </location>
</feature>
<dbReference type="Pfam" id="PF00561">
    <property type="entry name" value="Abhydrolase_1"/>
    <property type="match status" value="1"/>
</dbReference>
<protein>
    <submittedName>
        <fullName evidence="4">Alpha/beta hydrolase</fullName>
    </submittedName>
</protein>